<accession>A0AAV7W0K0</accession>
<feature type="region of interest" description="Disordered" evidence="1">
    <location>
        <begin position="1"/>
        <end position="34"/>
    </location>
</feature>
<dbReference type="AlphaFoldDB" id="A0AAV7W0K0"/>
<dbReference type="Proteomes" id="UP001066276">
    <property type="component" value="Chromosome 1_2"/>
</dbReference>
<name>A0AAV7W0K0_PLEWA</name>
<organism evidence="2 3">
    <name type="scientific">Pleurodeles waltl</name>
    <name type="common">Iberian ribbed newt</name>
    <dbReference type="NCBI Taxonomy" id="8319"/>
    <lineage>
        <taxon>Eukaryota</taxon>
        <taxon>Metazoa</taxon>
        <taxon>Chordata</taxon>
        <taxon>Craniata</taxon>
        <taxon>Vertebrata</taxon>
        <taxon>Euteleostomi</taxon>
        <taxon>Amphibia</taxon>
        <taxon>Batrachia</taxon>
        <taxon>Caudata</taxon>
        <taxon>Salamandroidea</taxon>
        <taxon>Salamandridae</taxon>
        <taxon>Pleurodelinae</taxon>
        <taxon>Pleurodeles</taxon>
    </lineage>
</organism>
<evidence type="ECO:0000313" key="2">
    <source>
        <dbReference type="EMBL" id="KAJ1206216.1"/>
    </source>
</evidence>
<reference evidence="2" key="1">
    <citation type="journal article" date="2022" name="bioRxiv">
        <title>Sequencing and chromosome-scale assembly of the giantPleurodeles waltlgenome.</title>
        <authorList>
            <person name="Brown T."/>
            <person name="Elewa A."/>
            <person name="Iarovenko S."/>
            <person name="Subramanian E."/>
            <person name="Araus A.J."/>
            <person name="Petzold A."/>
            <person name="Susuki M."/>
            <person name="Suzuki K.-i.T."/>
            <person name="Hayashi T."/>
            <person name="Toyoda A."/>
            <person name="Oliveira C."/>
            <person name="Osipova E."/>
            <person name="Leigh N.D."/>
            <person name="Simon A."/>
            <person name="Yun M.H."/>
        </authorList>
    </citation>
    <scope>NUCLEOTIDE SEQUENCE</scope>
    <source>
        <strain evidence="2">20211129_DDA</strain>
        <tissue evidence="2">Liver</tissue>
    </source>
</reference>
<keyword evidence="3" id="KW-1185">Reference proteome</keyword>
<sequence length="105" mass="11122">MDRGRPGGPTTQPGGAGLALSQQGERREGGNDPLLWPQWELPFPGVMEELRKTGVLLTPDKSQLLSRDRIGDTHWATVVPGKPAQGVFPGLLDQRGGCSPPAGSI</sequence>
<comment type="caution">
    <text evidence="2">The sequence shown here is derived from an EMBL/GenBank/DDBJ whole genome shotgun (WGS) entry which is preliminary data.</text>
</comment>
<evidence type="ECO:0000313" key="3">
    <source>
        <dbReference type="Proteomes" id="UP001066276"/>
    </source>
</evidence>
<gene>
    <name evidence="2" type="ORF">NDU88_001625</name>
</gene>
<proteinExistence type="predicted"/>
<evidence type="ECO:0000256" key="1">
    <source>
        <dbReference type="SAM" id="MobiDB-lite"/>
    </source>
</evidence>
<dbReference type="EMBL" id="JANPWB010000002">
    <property type="protein sequence ID" value="KAJ1206216.1"/>
    <property type="molecule type" value="Genomic_DNA"/>
</dbReference>
<protein>
    <submittedName>
        <fullName evidence="2">Uncharacterized protein</fullName>
    </submittedName>
</protein>